<dbReference type="Proteomes" id="UP001597109">
    <property type="component" value="Unassembled WGS sequence"/>
</dbReference>
<accession>A0ABW3LEN4</accession>
<gene>
    <name evidence="2" type="ORF">ACFQ1X_13805</name>
</gene>
<dbReference type="EMBL" id="JBHTKI010000022">
    <property type="protein sequence ID" value="MFD1032510.1"/>
    <property type="molecule type" value="Genomic_DNA"/>
</dbReference>
<evidence type="ECO:0000256" key="1">
    <source>
        <dbReference type="SAM" id="Phobius"/>
    </source>
</evidence>
<feature type="transmembrane region" description="Helical" evidence="1">
    <location>
        <begin position="7"/>
        <end position="24"/>
    </location>
</feature>
<keyword evidence="1" id="KW-0812">Transmembrane</keyword>
<keyword evidence="1" id="KW-1133">Transmembrane helix</keyword>
<proteinExistence type="predicted"/>
<feature type="transmembrane region" description="Helical" evidence="1">
    <location>
        <begin position="30"/>
        <end position="49"/>
    </location>
</feature>
<evidence type="ECO:0000313" key="2">
    <source>
        <dbReference type="EMBL" id="MFD1032510.1"/>
    </source>
</evidence>
<keyword evidence="1" id="KW-0472">Membrane</keyword>
<sequence>MKRWRYPLVSLVYVLPPFLWDSFFERMSSFGLIFFWALLVLAGAVNMLFLHKLSVVKSGVISTLLAGLLIGVTFGAVNWSPVNFNLLRELVYVLAPLFMLYPPIERMLKKDKKENEHTGAKNGNTESLIN</sequence>
<feature type="transmembrane region" description="Helical" evidence="1">
    <location>
        <begin position="61"/>
        <end position="80"/>
    </location>
</feature>
<name>A0ABW3LEN4_9BACL</name>
<evidence type="ECO:0000313" key="3">
    <source>
        <dbReference type="Proteomes" id="UP001597109"/>
    </source>
</evidence>
<feature type="transmembrane region" description="Helical" evidence="1">
    <location>
        <begin position="86"/>
        <end position="104"/>
    </location>
</feature>
<comment type="caution">
    <text evidence="2">The sequence shown here is derived from an EMBL/GenBank/DDBJ whole genome shotgun (WGS) entry which is preliminary data.</text>
</comment>
<protein>
    <submittedName>
        <fullName evidence="2">Uncharacterized protein</fullName>
    </submittedName>
</protein>
<reference evidence="3" key="1">
    <citation type="journal article" date="2019" name="Int. J. Syst. Evol. Microbiol.">
        <title>The Global Catalogue of Microorganisms (GCM) 10K type strain sequencing project: providing services to taxonomists for standard genome sequencing and annotation.</title>
        <authorList>
            <consortium name="The Broad Institute Genomics Platform"/>
            <consortium name="The Broad Institute Genome Sequencing Center for Infectious Disease"/>
            <person name="Wu L."/>
            <person name="Ma J."/>
        </authorList>
    </citation>
    <scope>NUCLEOTIDE SEQUENCE [LARGE SCALE GENOMIC DNA]</scope>
    <source>
        <strain evidence="3">CCUG 56756</strain>
    </source>
</reference>
<organism evidence="2 3">
    <name type="scientific">Metaplanococcus flavidus</name>
    <dbReference type="NCBI Taxonomy" id="569883"/>
    <lineage>
        <taxon>Bacteria</taxon>
        <taxon>Bacillati</taxon>
        <taxon>Bacillota</taxon>
        <taxon>Bacilli</taxon>
        <taxon>Bacillales</taxon>
        <taxon>Caryophanaceae</taxon>
        <taxon>Metaplanococcus</taxon>
    </lineage>
</organism>
<keyword evidence="3" id="KW-1185">Reference proteome</keyword>